<accession>A0A7W7ZTF1</accession>
<dbReference type="SUPFAM" id="SSF53474">
    <property type="entry name" value="alpha/beta-Hydrolases"/>
    <property type="match status" value="1"/>
</dbReference>
<dbReference type="RefSeq" id="WP_184258151.1">
    <property type="nucleotide sequence ID" value="NZ_JACHIO010000016.1"/>
</dbReference>
<dbReference type="EMBL" id="JACHIO010000016">
    <property type="protein sequence ID" value="MBB5065457.1"/>
    <property type="molecule type" value="Genomic_DNA"/>
</dbReference>
<dbReference type="PROSITE" id="PS51257">
    <property type="entry name" value="PROKAR_LIPOPROTEIN"/>
    <property type="match status" value="1"/>
</dbReference>
<feature type="domain" description="Dienelactone hydrolase" evidence="1">
    <location>
        <begin position="55"/>
        <end position="319"/>
    </location>
</feature>
<dbReference type="InterPro" id="IPR029058">
    <property type="entry name" value="AB_hydrolase_fold"/>
</dbReference>
<dbReference type="AlphaFoldDB" id="A0A7W7ZTF1"/>
<dbReference type="Gene3D" id="3.40.50.1820">
    <property type="entry name" value="alpha/beta hydrolase"/>
    <property type="match status" value="1"/>
</dbReference>
<dbReference type="PANTHER" id="PTHR46623:SF6">
    <property type="entry name" value="ALPHA_BETA-HYDROLASES SUPERFAMILY PROTEIN"/>
    <property type="match status" value="1"/>
</dbReference>
<keyword evidence="2" id="KW-0378">Hydrolase</keyword>
<gene>
    <name evidence="2" type="ORF">HDF15_003825</name>
</gene>
<reference evidence="2 3" key="1">
    <citation type="submission" date="2020-08" db="EMBL/GenBank/DDBJ databases">
        <title>Genomic Encyclopedia of Type Strains, Phase IV (KMG-V): Genome sequencing to study the core and pangenomes of soil and plant-associated prokaryotes.</title>
        <authorList>
            <person name="Whitman W."/>
        </authorList>
    </citation>
    <scope>NUCLEOTIDE SEQUENCE [LARGE SCALE GENOMIC DNA]</scope>
    <source>
        <strain evidence="2 3">X5P3</strain>
    </source>
</reference>
<sequence>MMRLLPSFSTGLTVALLGACAVPCVSQDWAKTMLAKSPRHGEYVTIQESNGRALQAFVVYPEVKDKAPVVVLIHEIFGQSDWAKEMADELAGAGYIVVEPDLLSGFGPPMTGVPADAAKSTQAAGATAAAKGTSAQAAEDHSHMNMPAPSAGAAYMAMSPGGTAAFPDQNAVVKAVSALDANVVTGDLDAAADYGKKLPSANGKLYVAGFCWGGGKTFLFATHRKDLSAAFVFYGPPPPADAMPSITAPVYGFYAGNDARITATIPQTQTDMKAAGKTYEPVTYDGAGHGFMRAGEAPDANAPNSAARAAGFRRLVDLLGGVR</sequence>
<name>A0A7W7ZTF1_9BACT</name>
<dbReference type="Proteomes" id="UP000584867">
    <property type="component" value="Unassembled WGS sequence"/>
</dbReference>
<protein>
    <submittedName>
        <fullName evidence="2">Carboxymethylenebutenolidase</fullName>
        <ecNumber evidence="2">3.1.1.45</ecNumber>
    </submittedName>
</protein>
<proteinExistence type="predicted"/>
<evidence type="ECO:0000313" key="2">
    <source>
        <dbReference type="EMBL" id="MBB5065457.1"/>
    </source>
</evidence>
<dbReference type="InterPro" id="IPR051049">
    <property type="entry name" value="Dienelactone_hydrolase-like"/>
</dbReference>
<dbReference type="PANTHER" id="PTHR46623">
    <property type="entry name" value="CARBOXYMETHYLENEBUTENOLIDASE-RELATED"/>
    <property type="match status" value="1"/>
</dbReference>
<dbReference type="GO" id="GO:0008806">
    <property type="term" value="F:carboxymethylenebutenolidase activity"/>
    <property type="evidence" value="ECO:0007669"/>
    <property type="project" value="UniProtKB-EC"/>
</dbReference>
<dbReference type="EC" id="3.1.1.45" evidence="2"/>
<evidence type="ECO:0000313" key="3">
    <source>
        <dbReference type="Proteomes" id="UP000584867"/>
    </source>
</evidence>
<dbReference type="InterPro" id="IPR002925">
    <property type="entry name" value="Dienelactn_hydro"/>
</dbReference>
<dbReference type="Pfam" id="PF01738">
    <property type="entry name" value="DLH"/>
    <property type="match status" value="1"/>
</dbReference>
<evidence type="ECO:0000259" key="1">
    <source>
        <dbReference type="Pfam" id="PF01738"/>
    </source>
</evidence>
<organism evidence="2 3">
    <name type="scientific">Granulicella mallensis</name>
    <dbReference type="NCBI Taxonomy" id="940614"/>
    <lineage>
        <taxon>Bacteria</taxon>
        <taxon>Pseudomonadati</taxon>
        <taxon>Acidobacteriota</taxon>
        <taxon>Terriglobia</taxon>
        <taxon>Terriglobales</taxon>
        <taxon>Acidobacteriaceae</taxon>
        <taxon>Granulicella</taxon>
    </lineage>
</organism>
<comment type="caution">
    <text evidence="2">The sequence shown here is derived from an EMBL/GenBank/DDBJ whole genome shotgun (WGS) entry which is preliminary data.</text>
</comment>